<name>A0A3S0I7A8_9DEIO</name>
<organism evidence="5 6">
    <name type="scientific">Deinococcus radiophilus</name>
    <dbReference type="NCBI Taxonomy" id="32062"/>
    <lineage>
        <taxon>Bacteria</taxon>
        <taxon>Thermotogati</taxon>
        <taxon>Deinococcota</taxon>
        <taxon>Deinococci</taxon>
        <taxon>Deinococcales</taxon>
        <taxon>Deinococcaceae</taxon>
        <taxon>Deinococcus</taxon>
    </lineage>
</organism>
<dbReference type="OrthoDB" id="9800801at2"/>
<evidence type="ECO:0000313" key="5">
    <source>
        <dbReference type="EMBL" id="RTR29088.1"/>
    </source>
</evidence>
<keyword evidence="2 5" id="KW-0489">Methyltransferase</keyword>
<dbReference type="InterPro" id="IPR029063">
    <property type="entry name" value="SAM-dependent_MTases_sf"/>
</dbReference>
<feature type="domain" description="DNA methylase N-4/N-6" evidence="4">
    <location>
        <begin position="87"/>
        <end position="163"/>
    </location>
</feature>
<dbReference type="EMBL" id="RXPE01000005">
    <property type="protein sequence ID" value="RTR29088.1"/>
    <property type="molecule type" value="Genomic_DNA"/>
</dbReference>
<comment type="similarity">
    <text evidence="1">Belongs to the N(4)/N(6)-methyltransferase family.</text>
</comment>
<dbReference type="InterPro" id="IPR002941">
    <property type="entry name" value="DNA_methylase_N4/N6"/>
</dbReference>
<keyword evidence="3 5" id="KW-0808">Transferase</keyword>
<gene>
    <name evidence="5" type="ORF">EJ104_04390</name>
</gene>
<comment type="caution">
    <text evidence="5">The sequence shown here is derived from an EMBL/GenBank/DDBJ whole genome shotgun (WGS) entry which is preliminary data.</text>
</comment>
<evidence type="ECO:0000256" key="1">
    <source>
        <dbReference type="ARBA" id="ARBA00006594"/>
    </source>
</evidence>
<protein>
    <submittedName>
        <fullName evidence="5">Site-specific DNA-methyltransferase</fullName>
    </submittedName>
</protein>
<dbReference type="InterPro" id="IPR002052">
    <property type="entry name" value="DNA_methylase_N6_adenine_CS"/>
</dbReference>
<dbReference type="GO" id="GO:0032259">
    <property type="term" value="P:methylation"/>
    <property type="evidence" value="ECO:0007669"/>
    <property type="project" value="UniProtKB-KW"/>
</dbReference>
<proteinExistence type="inferred from homology"/>
<evidence type="ECO:0000259" key="4">
    <source>
        <dbReference type="Pfam" id="PF01555"/>
    </source>
</evidence>
<evidence type="ECO:0000256" key="3">
    <source>
        <dbReference type="ARBA" id="ARBA00022679"/>
    </source>
</evidence>
<dbReference type="Proteomes" id="UP000277766">
    <property type="component" value="Unassembled WGS sequence"/>
</dbReference>
<accession>A0A3S0I7A8</accession>
<sequence>MTVKSRYDHLSREDLIALLQTRDASRKFGLVWERSEIEHERALNDDFVALNLIKDLSYGNKPYRNMIIEGDNFDALRFLNLTHRGQIKCIYIDPPYNTGNNDFIYNDRYINKNDAYPESTWLEFMYQRLILARDLLTNDGVLFVSIDENEVAPLTMLLDQIFPQGKVGTFVWRSVGDNFSFTLS</sequence>
<evidence type="ECO:0000256" key="2">
    <source>
        <dbReference type="ARBA" id="ARBA00022603"/>
    </source>
</evidence>
<evidence type="ECO:0000313" key="6">
    <source>
        <dbReference type="Proteomes" id="UP000277766"/>
    </source>
</evidence>
<dbReference type="Pfam" id="PF01555">
    <property type="entry name" value="N6_N4_Mtase"/>
    <property type="match status" value="1"/>
</dbReference>
<dbReference type="Gene3D" id="3.40.50.150">
    <property type="entry name" value="Vaccinia Virus protein VP39"/>
    <property type="match status" value="1"/>
</dbReference>
<dbReference type="SUPFAM" id="SSF53335">
    <property type="entry name" value="S-adenosyl-L-methionine-dependent methyltransferases"/>
    <property type="match status" value="1"/>
</dbReference>
<dbReference type="GO" id="GO:0008170">
    <property type="term" value="F:N-methyltransferase activity"/>
    <property type="evidence" value="ECO:0007669"/>
    <property type="project" value="InterPro"/>
</dbReference>
<reference evidence="5 6" key="1">
    <citation type="submission" date="2018-12" db="EMBL/GenBank/DDBJ databases">
        <title>Deinococcus radiophilus ATCC 27603 genome sequencing and assembly.</title>
        <authorList>
            <person name="Maclea K.S."/>
            <person name="Maynard C.R."/>
        </authorList>
    </citation>
    <scope>NUCLEOTIDE SEQUENCE [LARGE SCALE GENOMIC DNA]</scope>
    <source>
        <strain evidence="5 6">ATCC 27603</strain>
    </source>
</reference>
<dbReference type="GO" id="GO:0003677">
    <property type="term" value="F:DNA binding"/>
    <property type="evidence" value="ECO:0007669"/>
    <property type="project" value="InterPro"/>
</dbReference>
<dbReference type="PROSITE" id="PS00092">
    <property type="entry name" value="N6_MTASE"/>
    <property type="match status" value="1"/>
</dbReference>
<dbReference type="AlphaFoldDB" id="A0A3S0I7A8"/>
<keyword evidence="6" id="KW-1185">Reference proteome</keyword>
<dbReference type="RefSeq" id="WP_126351542.1">
    <property type="nucleotide sequence ID" value="NZ_CP086380.1"/>
</dbReference>